<dbReference type="InterPro" id="IPR025943">
    <property type="entry name" value="Sigma_54_int_dom_ATP-bd_2"/>
</dbReference>
<dbReference type="FunFam" id="3.40.50.300:FF:000006">
    <property type="entry name" value="DNA-binding transcriptional regulator NtrC"/>
    <property type="match status" value="1"/>
</dbReference>
<evidence type="ECO:0000256" key="4">
    <source>
        <dbReference type="ARBA" id="ARBA00023125"/>
    </source>
</evidence>
<dbReference type="PROSITE" id="PS50045">
    <property type="entry name" value="SIGMA54_INTERACT_4"/>
    <property type="match status" value="1"/>
</dbReference>
<dbReference type="GO" id="GO:0003677">
    <property type="term" value="F:DNA binding"/>
    <property type="evidence" value="ECO:0007669"/>
    <property type="project" value="UniProtKB-KW"/>
</dbReference>
<reference evidence="7 8" key="2">
    <citation type="submission" date="2019-09" db="EMBL/GenBank/DDBJ databases">
        <title>Complete Genome Sequence and Methylome Analysis of free living Spirochaetas.</title>
        <authorList>
            <person name="Leshcheva N."/>
            <person name="Mikheeva N."/>
        </authorList>
    </citation>
    <scope>NUCLEOTIDE SEQUENCE [LARGE SCALE GENOMIC DNA]</scope>
    <source>
        <strain evidence="7 8">P</strain>
    </source>
</reference>
<feature type="domain" description="Sigma-54 factor interaction" evidence="6">
    <location>
        <begin position="203"/>
        <end position="432"/>
    </location>
</feature>
<keyword evidence="3" id="KW-0805">Transcription regulation</keyword>
<dbReference type="EMBL" id="CP035807">
    <property type="protein sequence ID" value="QEN04588.1"/>
    <property type="molecule type" value="Genomic_DNA"/>
</dbReference>
<dbReference type="GO" id="GO:0005524">
    <property type="term" value="F:ATP binding"/>
    <property type="evidence" value="ECO:0007669"/>
    <property type="project" value="UniProtKB-KW"/>
</dbReference>
<dbReference type="InterPro" id="IPR029016">
    <property type="entry name" value="GAF-like_dom_sf"/>
</dbReference>
<dbReference type="GO" id="GO:0006355">
    <property type="term" value="P:regulation of DNA-templated transcription"/>
    <property type="evidence" value="ECO:0007669"/>
    <property type="project" value="InterPro"/>
</dbReference>
<dbReference type="PANTHER" id="PTHR32071">
    <property type="entry name" value="TRANSCRIPTIONAL REGULATORY PROTEIN"/>
    <property type="match status" value="1"/>
</dbReference>
<dbReference type="InterPro" id="IPR002078">
    <property type="entry name" value="Sigma_54_int"/>
</dbReference>
<keyword evidence="2" id="KW-0067">ATP-binding</keyword>
<dbReference type="Pfam" id="PF25601">
    <property type="entry name" value="AAA_lid_14"/>
    <property type="match status" value="1"/>
</dbReference>
<accession>A0A5C1QB42</accession>
<dbReference type="CDD" id="cd00009">
    <property type="entry name" value="AAA"/>
    <property type="match status" value="1"/>
</dbReference>
<evidence type="ECO:0000256" key="1">
    <source>
        <dbReference type="ARBA" id="ARBA00022741"/>
    </source>
</evidence>
<dbReference type="Gene3D" id="1.10.10.60">
    <property type="entry name" value="Homeodomain-like"/>
    <property type="match status" value="1"/>
</dbReference>
<keyword evidence="1" id="KW-0547">Nucleotide-binding</keyword>
<dbReference type="SUPFAM" id="SSF52540">
    <property type="entry name" value="P-loop containing nucleoside triphosphate hydrolases"/>
    <property type="match status" value="1"/>
</dbReference>
<sequence length="514" mass="57780">MSECKKDECKERHSKNLSLLLKIASKMTPGEDLKDLLPKLMNFMGEDLGIIRGMVSIFNRKNSSIIVSSSFGMTDEEKSKGIYQLGEGITGKVVESGEAIVIPDITSDERFLNRTGSSGMDKKIAFICVPVKTTSEVIGSLSIDKPYDERRFIDDDLKILKIITTMISKSVQLHRAIHEEQTLSMENNRLQDSLKQKYNPKNIIGNSSIMQNMYELIEKISKTSSTAIIFGESGSGKELVAQAIHYSSDRATKPFVTFNCAALPESLIESELFGHGKGAFTGAITEKEGKFQAADGGSIFLDEVGELSLTAQSKLLRVLQEREIEKVGTNEQVKIDVRVIAATHRDLLQLVEDGEFRLDLYYRLNVFPIMVPPLRDRKTDIPLLVDMFIKKYSEITNNLVTRISTPAIDMLMSYHWPGNVRELENCIERAVILAEDEVIHGYNLPPSLQTIGNVIPEDSGKLQRHLDLVEYEFVIEELKRTRGKIRAAATNLGITYRQFGLRVEKYGIDIDKFK</sequence>
<dbReference type="SMART" id="SM00382">
    <property type="entry name" value="AAA"/>
    <property type="match status" value="1"/>
</dbReference>
<dbReference type="Gene3D" id="1.10.8.60">
    <property type="match status" value="1"/>
</dbReference>
<dbReference type="InterPro" id="IPR058031">
    <property type="entry name" value="AAA_lid_NorR"/>
</dbReference>
<name>A0A5C1QB42_9SPIO</name>
<evidence type="ECO:0000256" key="5">
    <source>
        <dbReference type="ARBA" id="ARBA00023163"/>
    </source>
</evidence>
<dbReference type="KEGG" id="sper:EW093_07680"/>
<dbReference type="Proteomes" id="UP000323824">
    <property type="component" value="Chromosome"/>
</dbReference>
<dbReference type="Gene3D" id="3.40.50.300">
    <property type="entry name" value="P-loop containing nucleotide triphosphate hydrolases"/>
    <property type="match status" value="1"/>
</dbReference>
<dbReference type="RefSeq" id="WP_149567831.1">
    <property type="nucleotide sequence ID" value="NZ_CP035807.1"/>
</dbReference>
<evidence type="ECO:0000313" key="8">
    <source>
        <dbReference type="Proteomes" id="UP000323824"/>
    </source>
</evidence>
<dbReference type="InterPro" id="IPR003018">
    <property type="entry name" value="GAF"/>
</dbReference>
<dbReference type="InterPro" id="IPR009057">
    <property type="entry name" value="Homeodomain-like_sf"/>
</dbReference>
<dbReference type="OrthoDB" id="9803970at2"/>
<protein>
    <submittedName>
        <fullName evidence="7">GAF domain-containing protein</fullName>
    </submittedName>
</protein>
<dbReference type="InterPro" id="IPR027417">
    <property type="entry name" value="P-loop_NTPase"/>
</dbReference>
<dbReference type="Gene3D" id="3.30.450.40">
    <property type="match status" value="1"/>
</dbReference>
<dbReference type="Pfam" id="PF01590">
    <property type="entry name" value="GAF"/>
    <property type="match status" value="1"/>
</dbReference>
<dbReference type="SUPFAM" id="SSF55781">
    <property type="entry name" value="GAF domain-like"/>
    <property type="match status" value="1"/>
</dbReference>
<dbReference type="PANTHER" id="PTHR32071:SF57">
    <property type="entry name" value="C4-DICARBOXYLATE TRANSPORT TRANSCRIPTIONAL REGULATORY PROTEIN DCTD"/>
    <property type="match status" value="1"/>
</dbReference>
<reference evidence="7 8" key="1">
    <citation type="submission" date="2019-02" db="EMBL/GenBank/DDBJ databases">
        <authorList>
            <person name="Fomenkov A."/>
            <person name="Dubinina G."/>
            <person name="Grabovich M."/>
            <person name="Vincze T."/>
            <person name="Roberts R.J."/>
        </authorList>
    </citation>
    <scope>NUCLEOTIDE SEQUENCE [LARGE SCALE GENOMIC DNA]</scope>
    <source>
        <strain evidence="7 8">P</strain>
    </source>
</reference>
<keyword evidence="8" id="KW-1185">Reference proteome</keyword>
<dbReference type="SMART" id="SM00065">
    <property type="entry name" value="GAF"/>
    <property type="match status" value="1"/>
</dbReference>
<keyword evidence="4" id="KW-0238">DNA-binding</keyword>
<dbReference type="PROSITE" id="PS00676">
    <property type="entry name" value="SIGMA54_INTERACT_2"/>
    <property type="match status" value="1"/>
</dbReference>
<keyword evidence="5" id="KW-0804">Transcription</keyword>
<evidence type="ECO:0000259" key="6">
    <source>
        <dbReference type="PROSITE" id="PS50045"/>
    </source>
</evidence>
<dbReference type="InterPro" id="IPR025944">
    <property type="entry name" value="Sigma_54_int_dom_CS"/>
</dbReference>
<gene>
    <name evidence="7" type="ORF">EW093_07680</name>
</gene>
<evidence type="ECO:0000256" key="2">
    <source>
        <dbReference type="ARBA" id="ARBA00022840"/>
    </source>
</evidence>
<evidence type="ECO:0000256" key="3">
    <source>
        <dbReference type="ARBA" id="ARBA00023015"/>
    </source>
</evidence>
<dbReference type="SUPFAM" id="SSF46689">
    <property type="entry name" value="Homeodomain-like"/>
    <property type="match status" value="1"/>
</dbReference>
<dbReference type="InterPro" id="IPR003593">
    <property type="entry name" value="AAA+_ATPase"/>
</dbReference>
<proteinExistence type="predicted"/>
<dbReference type="PROSITE" id="PS00688">
    <property type="entry name" value="SIGMA54_INTERACT_3"/>
    <property type="match status" value="1"/>
</dbReference>
<dbReference type="AlphaFoldDB" id="A0A5C1QB42"/>
<evidence type="ECO:0000313" key="7">
    <source>
        <dbReference type="EMBL" id="QEN04588.1"/>
    </source>
</evidence>
<dbReference type="Pfam" id="PF00158">
    <property type="entry name" value="Sigma54_activat"/>
    <property type="match status" value="1"/>
</dbReference>
<organism evidence="7 8">
    <name type="scientific">Thiospirochaeta perfilievii</name>
    <dbReference type="NCBI Taxonomy" id="252967"/>
    <lineage>
        <taxon>Bacteria</taxon>
        <taxon>Pseudomonadati</taxon>
        <taxon>Spirochaetota</taxon>
        <taxon>Spirochaetia</taxon>
        <taxon>Spirochaetales</taxon>
        <taxon>Spirochaetaceae</taxon>
        <taxon>Thiospirochaeta</taxon>
    </lineage>
</organism>